<proteinExistence type="predicted"/>
<dbReference type="InterPro" id="IPR055290">
    <property type="entry name" value="At3g26010-like"/>
</dbReference>
<dbReference type="PANTHER" id="PTHR35546">
    <property type="entry name" value="F-BOX PROTEIN INTERACTION DOMAIN PROTEIN-RELATED"/>
    <property type="match status" value="1"/>
</dbReference>
<dbReference type="EMBL" id="JABTTQ020000801">
    <property type="protein sequence ID" value="KAK6137790.1"/>
    <property type="molecule type" value="Genomic_DNA"/>
</dbReference>
<organism evidence="2 3">
    <name type="scientific">Rehmannia glutinosa</name>
    <name type="common">Chinese foxglove</name>
    <dbReference type="NCBI Taxonomy" id="99300"/>
    <lineage>
        <taxon>Eukaryota</taxon>
        <taxon>Viridiplantae</taxon>
        <taxon>Streptophyta</taxon>
        <taxon>Embryophyta</taxon>
        <taxon>Tracheophyta</taxon>
        <taxon>Spermatophyta</taxon>
        <taxon>Magnoliopsida</taxon>
        <taxon>eudicotyledons</taxon>
        <taxon>Gunneridae</taxon>
        <taxon>Pentapetalae</taxon>
        <taxon>asterids</taxon>
        <taxon>lamiids</taxon>
        <taxon>Lamiales</taxon>
        <taxon>Orobanchaceae</taxon>
        <taxon>Rehmannieae</taxon>
        <taxon>Rehmannia</taxon>
    </lineage>
</organism>
<keyword evidence="3" id="KW-1185">Reference proteome</keyword>
<feature type="domain" description="F-box protein At3g26010-like beta-propeller" evidence="1">
    <location>
        <begin position="25"/>
        <end position="116"/>
    </location>
</feature>
<dbReference type="PANTHER" id="PTHR35546:SF25">
    <property type="entry name" value="F-BOX DOMAIN-CONTAINING PROTEIN"/>
    <property type="match status" value="1"/>
</dbReference>
<sequence length="280" mass="31879">MNILPVIDDDHRTSICKYVPKLLGYFINSSNGLILCGRHPYHQYHVLNPVSRKWVTLPPPPPVALDGYERKSIGLMCQENTSELVADYTVVRAAAHSNDNTMRIESYSSKTGKSETLHFGFIRVYDPKHDENHVQLLEPPKDVVLNENFVSRTITRSPTENALWYGFITRDKLQFFILNGYNGSSGYSPTTTIPGTEWVLMHSVSIDSLRKEAGLPLGVKGECYNSRQKNTTIFLESLIQWNPLVAVLRQGPRVFLYNLETKSIQWLQLHGRPRNYGCDP</sequence>
<name>A0ABR0VU07_REHGL</name>
<dbReference type="InterPro" id="IPR056592">
    <property type="entry name" value="Beta-prop_At3g26010-like"/>
</dbReference>
<evidence type="ECO:0000259" key="1">
    <source>
        <dbReference type="Pfam" id="PF24750"/>
    </source>
</evidence>
<protein>
    <recommendedName>
        <fullName evidence="1">F-box protein At3g26010-like beta-propeller domain-containing protein</fullName>
    </recommendedName>
</protein>
<dbReference type="Pfam" id="PF24750">
    <property type="entry name" value="b-prop_At3g26010-like"/>
    <property type="match status" value="1"/>
</dbReference>
<accession>A0ABR0VU07</accession>
<evidence type="ECO:0000313" key="3">
    <source>
        <dbReference type="Proteomes" id="UP001318860"/>
    </source>
</evidence>
<gene>
    <name evidence="2" type="ORF">DH2020_028462</name>
</gene>
<evidence type="ECO:0000313" key="2">
    <source>
        <dbReference type="EMBL" id="KAK6137790.1"/>
    </source>
</evidence>
<reference evidence="2 3" key="1">
    <citation type="journal article" date="2021" name="Comput. Struct. Biotechnol. J.">
        <title>De novo genome assembly of the potent medicinal plant Rehmannia glutinosa using nanopore technology.</title>
        <authorList>
            <person name="Ma L."/>
            <person name="Dong C."/>
            <person name="Song C."/>
            <person name="Wang X."/>
            <person name="Zheng X."/>
            <person name="Niu Y."/>
            <person name="Chen S."/>
            <person name="Feng W."/>
        </authorList>
    </citation>
    <scope>NUCLEOTIDE SEQUENCE [LARGE SCALE GENOMIC DNA]</scope>
    <source>
        <strain evidence="2">DH-2019</strain>
    </source>
</reference>
<dbReference type="Proteomes" id="UP001318860">
    <property type="component" value="Unassembled WGS sequence"/>
</dbReference>
<comment type="caution">
    <text evidence="2">The sequence shown here is derived from an EMBL/GenBank/DDBJ whole genome shotgun (WGS) entry which is preliminary data.</text>
</comment>